<dbReference type="Proteomes" id="UP000525078">
    <property type="component" value="Unassembled WGS sequence"/>
</dbReference>
<dbReference type="GO" id="GO:0009767">
    <property type="term" value="P:photosynthetic electron transport chain"/>
    <property type="evidence" value="ECO:0007669"/>
    <property type="project" value="InterPro"/>
</dbReference>
<keyword evidence="9" id="KW-0604">Photosystem II</keyword>
<gene>
    <name evidence="11" type="ORF">F8388_023465</name>
</gene>
<organism evidence="11 12">
    <name type="scientific">Cannabis sativa</name>
    <name type="common">Hemp</name>
    <name type="synonym">Marijuana</name>
    <dbReference type="NCBI Taxonomy" id="3483"/>
    <lineage>
        <taxon>Eukaryota</taxon>
        <taxon>Viridiplantae</taxon>
        <taxon>Streptophyta</taxon>
        <taxon>Embryophyta</taxon>
        <taxon>Tracheophyta</taxon>
        <taxon>Spermatophyta</taxon>
        <taxon>Magnoliopsida</taxon>
        <taxon>eudicotyledons</taxon>
        <taxon>Gunneridae</taxon>
        <taxon>Pentapetalae</taxon>
        <taxon>rosids</taxon>
        <taxon>fabids</taxon>
        <taxon>Rosales</taxon>
        <taxon>Cannabaceae</taxon>
        <taxon>Cannabis</taxon>
    </lineage>
</organism>
<evidence type="ECO:0000256" key="2">
    <source>
        <dbReference type="ARBA" id="ARBA00022494"/>
    </source>
</evidence>
<evidence type="ECO:0000313" key="12">
    <source>
        <dbReference type="Proteomes" id="UP000525078"/>
    </source>
</evidence>
<keyword evidence="3" id="KW-0602">Photosynthesis</keyword>
<dbReference type="InterPro" id="IPR000932">
    <property type="entry name" value="PS_antenna-like"/>
</dbReference>
<protein>
    <submittedName>
        <fullName evidence="11">Uncharacterized protein</fullName>
    </submittedName>
</protein>
<evidence type="ECO:0000256" key="10">
    <source>
        <dbReference type="SAM" id="MobiDB-lite"/>
    </source>
</evidence>
<dbReference type="GO" id="GO:0009523">
    <property type="term" value="C:photosystem II"/>
    <property type="evidence" value="ECO:0007669"/>
    <property type="project" value="UniProtKB-KW"/>
</dbReference>
<sequence>MATYHPCLKNTIFYYIPSPPTQKLVKDGGDACRVDKVVGDVPAVDVIQTEVVAGSEDRTKDVENVKAKESGVTRDDFFNGLSQLEVDDEQVVLASLKAVAKINLNFTPNVVVEKADAIASDEEADVAVTYTPLLDKRKRAPILKSPFVDFGSADVSSTLMEVISSGSQSRRDERDFKMVTYAKGLYALKDSFSDPIFPEIEAKFDAWISKGLLKYPRPYNVYEDGAKKISPGFRLGVDYVEDKTGFYHLSCCDMFINDSHMNTIFYYLRKKGKYSSTVTNRCPPNNQLVYQVESHEIFPLCLQLHPKTTCKPYYDHLTLVVRGFHYQEGYPQLLITFPEKLAFYDYIDNNSAKGGLFRAGSMDNGDGIAVGCYRYKKKCAIKKQKGEKKKSHNFCVLLFFVDCLCPWRGMVLVVKLLETVPLLSSQLPTTAPSFSTLDDTVPDVSPSRSPWEPKSKLLSDPHESYGRYANSIEALNVDLHTELGFANVVSSTMPLSDSETEIVTSESFQ</sequence>
<dbReference type="AlphaFoldDB" id="A0A7J6FL05"/>
<keyword evidence="6" id="KW-1133">Transmembrane helix</keyword>
<comment type="subcellular location">
    <subcellularLocation>
        <location evidence="1">Membrane</location>
        <topology evidence="1">Multi-pass membrane protein</topology>
    </subcellularLocation>
</comment>
<dbReference type="Gene3D" id="3.10.680.10">
    <property type="entry name" value="Photosystem II CP47 reaction center protein"/>
    <property type="match status" value="1"/>
</dbReference>
<keyword evidence="2" id="KW-0148">Chlorophyll</keyword>
<dbReference type="EMBL" id="JAATIP010000112">
    <property type="protein sequence ID" value="KAF4371305.1"/>
    <property type="molecule type" value="Genomic_DNA"/>
</dbReference>
<keyword evidence="4" id="KW-0934">Plastid</keyword>
<evidence type="ECO:0000256" key="5">
    <source>
        <dbReference type="ARBA" id="ARBA00022692"/>
    </source>
</evidence>
<dbReference type="InterPro" id="IPR036001">
    <property type="entry name" value="PS_II_antenna-like_sf"/>
</dbReference>
<evidence type="ECO:0000256" key="1">
    <source>
        <dbReference type="ARBA" id="ARBA00004141"/>
    </source>
</evidence>
<dbReference type="GO" id="GO:0016168">
    <property type="term" value="F:chlorophyll binding"/>
    <property type="evidence" value="ECO:0007669"/>
    <property type="project" value="UniProtKB-KW"/>
</dbReference>
<keyword evidence="7" id="KW-0157">Chromophore</keyword>
<evidence type="ECO:0000256" key="6">
    <source>
        <dbReference type="ARBA" id="ARBA00022989"/>
    </source>
</evidence>
<dbReference type="SUPFAM" id="SSF161077">
    <property type="entry name" value="Photosystem II antenna protein-like"/>
    <property type="match status" value="1"/>
</dbReference>
<evidence type="ECO:0000256" key="8">
    <source>
        <dbReference type="ARBA" id="ARBA00023136"/>
    </source>
</evidence>
<evidence type="ECO:0000256" key="7">
    <source>
        <dbReference type="ARBA" id="ARBA00022991"/>
    </source>
</evidence>
<keyword evidence="5" id="KW-0812">Transmembrane</keyword>
<accession>A0A7J6FL05</accession>
<comment type="caution">
    <text evidence="11">The sequence shown here is derived from an EMBL/GenBank/DDBJ whole genome shotgun (WGS) entry which is preliminary data.</text>
</comment>
<evidence type="ECO:0000256" key="4">
    <source>
        <dbReference type="ARBA" id="ARBA00022640"/>
    </source>
</evidence>
<dbReference type="Pfam" id="PF00421">
    <property type="entry name" value="PSII"/>
    <property type="match status" value="1"/>
</dbReference>
<evidence type="ECO:0000256" key="9">
    <source>
        <dbReference type="ARBA" id="ARBA00023276"/>
    </source>
</evidence>
<evidence type="ECO:0000256" key="3">
    <source>
        <dbReference type="ARBA" id="ARBA00022531"/>
    </source>
</evidence>
<proteinExistence type="predicted"/>
<name>A0A7J6FL05_CANSA</name>
<keyword evidence="8" id="KW-0472">Membrane</keyword>
<reference evidence="11 12" key="1">
    <citation type="journal article" date="2020" name="bioRxiv">
        <title>Sequence and annotation of 42 cannabis genomes reveals extensive copy number variation in cannabinoid synthesis and pathogen resistance genes.</title>
        <authorList>
            <person name="Mckernan K.J."/>
            <person name="Helbert Y."/>
            <person name="Kane L.T."/>
            <person name="Ebling H."/>
            <person name="Zhang L."/>
            <person name="Liu B."/>
            <person name="Eaton Z."/>
            <person name="Mclaughlin S."/>
            <person name="Kingan S."/>
            <person name="Baybayan P."/>
            <person name="Concepcion G."/>
            <person name="Jordan M."/>
            <person name="Riva A."/>
            <person name="Barbazuk W."/>
            <person name="Harkins T."/>
        </authorList>
    </citation>
    <scope>NUCLEOTIDE SEQUENCE [LARGE SCALE GENOMIC DNA]</scope>
    <source>
        <strain evidence="12">cv. Jamaican Lion 4</strain>
        <tissue evidence="11">Leaf</tissue>
    </source>
</reference>
<feature type="region of interest" description="Disordered" evidence="10">
    <location>
        <begin position="438"/>
        <end position="458"/>
    </location>
</feature>
<evidence type="ECO:0000313" key="11">
    <source>
        <dbReference type="EMBL" id="KAF4371305.1"/>
    </source>
</evidence>